<evidence type="ECO:0000259" key="13">
    <source>
        <dbReference type="PROSITE" id="PS50109"/>
    </source>
</evidence>
<feature type="domain" description="HAMP" evidence="14">
    <location>
        <begin position="234"/>
        <end position="286"/>
    </location>
</feature>
<dbReference type="Pfam" id="PF00512">
    <property type="entry name" value="HisKA"/>
    <property type="match status" value="1"/>
</dbReference>
<dbReference type="Pfam" id="PF02518">
    <property type="entry name" value="HATPase_c"/>
    <property type="match status" value="1"/>
</dbReference>
<dbReference type="CDD" id="cd00075">
    <property type="entry name" value="HATPase"/>
    <property type="match status" value="1"/>
</dbReference>
<dbReference type="InterPro" id="IPR003660">
    <property type="entry name" value="HAMP_dom"/>
</dbReference>
<keyword evidence="6 12" id="KW-0812">Transmembrane</keyword>
<dbReference type="SUPFAM" id="SSF158472">
    <property type="entry name" value="HAMP domain-like"/>
    <property type="match status" value="1"/>
</dbReference>
<keyword evidence="7 15" id="KW-0418">Kinase</keyword>
<dbReference type="InterPro" id="IPR004358">
    <property type="entry name" value="Sig_transdc_His_kin-like_C"/>
</dbReference>
<evidence type="ECO:0000256" key="5">
    <source>
        <dbReference type="ARBA" id="ARBA00022679"/>
    </source>
</evidence>
<evidence type="ECO:0000256" key="3">
    <source>
        <dbReference type="ARBA" id="ARBA00012438"/>
    </source>
</evidence>
<evidence type="ECO:0000256" key="1">
    <source>
        <dbReference type="ARBA" id="ARBA00000085"/>
    </source>
</evidence>
<evidence type="ECO:0000256" key="7">
    <source>
        <dbReference type="ARBA" id="ARBA00022777"/>
    </source>
</evidence>
<evidence type="ECO:0000313" key="15">
    <source>
        <dbReference type="EMBL" id="MEQ3553097.1"/>
    </source>
</evidence>
<accession>A0ABV1KF57</accession>
<evidence type="ECO:0000256" key="8">
    <source>
        <dbReference type="ARBA" id="ARBA00022989"/>
    </source>
</evidence>
<gene>
    <name evidence="15" type="ORF">WIS52_21730</name>
</gene>
<dbReference type="InterPro" id="IPR005467">
    <property type="entry name" value="His_kinase_dom"/>
</dbReference>
<dbReference type="PRINTS" id="PR00344">
    <property type="entry name" value="BCTRLSENSOR"/>
</dbReference>
<dbReference type="PROSITE" id="PS50885">
    <property type="entry name" value="HAMP"/>
    <property type="match status" value="1"/>
</dbReference>
<evidence type="ECO:0000256" key="9">
    <source>
        <dbReference type="ARBA" id="ARBA00023012"/>
    </source>
</evidence>
<dbReference type="Gene3D" id="6.10.340.10">
    <property type="match status" value="1"/>
</dbReference>
<dbReference type="EMBL" id="JBEDNQ010000009">
    <property type="protein sequence ID" value="MEQ3553097.1"/>
    <property type="molecule type" value="Genomic_DNA"/>
</dbReference>
<sequence>MTVHRPHSADAEPQAGPGTGTVRATSVRAPDRPASRPVRRRLFLPARLRIVGWCTLLLIVTLFSVGLAVRNLLQADAVRSVHDGLVQETREFLRVAESGRDPITGAPTVDAVQLMEGHLLRQYPHDGELLFGIAGDGRVLTQPDRPPSEAEQREVIAPIVAEAGEGGRLETSAGPVLWSSVRVVDDSGEPAGTYVIASEVTPHLASAEAVTRAVMIVSGGGVLIAALASWIIAGQILRPVNAVRKAAERITHEDLTQRIEVVGHDDVAALAMQFNAMLDRLEGAFRVQREFLDDASHELRTPITIVRGNLELLGDDDPAERAEVVRLCGGELDRMSRIVEDLLLLAKSEQPDFVSPRRTDLLELTTDVAAKLQRLGDRRWRIDDLPEGEAMLDPQRITQALVQLAQNAVQHTGPGDRIALGAVVRGPDVVFRVADTGHGVTPDDAEAIFQRFSRGATHGGSRGLHTGAGLGLAIVTAIAEAHGGRVELDSRPGAGATFSIRLPGAAGGAGDVPTDRIEGGAWTTS</sequence>
<dbReference type="InterPro" id="IPR050428">
    <property type="entry name" value="TCS_sensor_his_kinase"/>
</dbReference>
<dbReference type="InterPro" id="IPR036097">
    <property type="entry name" value="HisK_dim/P_sf"/>
</dbReference>
<dbReference type="PROSITE" id="PS50109">
    <property type="entry name" value="HIS_KIN"/>
    <property type="match status" value="1"/>
</dbReference>
<dbReference type="Gene3D" id="3.30.565.10">
    <property type="entry name" value="Histidine kinase-like ATPase, C-terminal domain"/>
    <property type="match status" value="1"/>
</dbReference>
<dbReference type="CDD" id="cd06225">
    <property type="entry name" value="HAMP"/>
    <property type="match status" value="1"/>
</dbReference>
<dbReference type="Pfam" id="PF00672">
    <property type="entry name" value="HAMP"/>
    <property type="match status" value="1"/>
</dbReference>
<dbReference type="SMART" id="SM00388">
    <property type="entry name" value="HisKA"/>
    <property type="match status" value="1"/>
</dbReference>
<comment type="caution">
    <text evidence="15">The sequence shown here is derived from an EMBL/GenBank/DDBJ whole genome shotgun (WGS) entry which is preliminary data.</text>
</comment>
<dbReference type="RefSeq" id="WP_349300164.1">
    <property type="nucleotide sequence ID" value="NZ_JBEDNQ010000009.1"/>
</dbReference>
<reference evidence="15 16" key="1">
    <citation type="submission" date="2024-03" db="EMBL/GenBank/DDBJ databases">
        <title>Draft genome sequence of Pseudonocardia nematodicida JCM 31783.</title>
        <authorList>
            <person name="Butdee W."/>
            <person name="Duangmal K."/>
        </authorList>
    </citation>
    <scope>NUCLEOTIDE SEQUENCE [LARGE SCALE GENOMIC DNA]</scope>
    <source>
        <strain evidence="15 16">JCM 31783</strain>
    </source>
</reference>
<evidence type="ECO:0000256" key="11">
    <source>
        <dbReference type="SAM" id="MobiDB-lite"/>
    </source>
</evidence>
<evidence type="ECO:0000259" key="14">
    <source>
        <dbReference type="PROSITE" id="PS50885"/>
    </source>
</evidence>
<keyword evidence="9" id="KW-0902">Two-component regulatory system</keyword>
<comment type="subcellular location">
    <subcellularLocation>
        <location evidence="2">Cell membrane</location>
    </subcellularLocation>
</comment>
<dbReference type="InterPro" id="IPR036890">
    <property type="entry name" value="HATPase_C_sf"/>
</dbReference>
<keyword evidence="10 12" id="KW-0472">Membrane</keyword>
<feature type="domain" description="Histidine kinase" evidence="13">
    <location>
        <begin position="294"/>
        <end position="506"/>
    </location>
</feature>
<dbReference type="GO" id="GO:0016301">
    <property type="term" value="F:kinase activity"/>
    <property type="evidence" value="ECO:0007669"/>
    <property type="project" value="UniProtKB-KW"/>
</dbReference>
<evidence type="ECO:0000256" key="6">
    <source>
        <dbReference type="ARBA" id="ARBA00022692"/>
    </source>
</evidence>
<evidence type="ECO:0000256" key="12">
    <source>
        <dbReference type="SAM" id="Phobius"/>
    </source>
</evidence>
<dbReference type="SUPFAM" id="SSF47384">
    <property type="entry name" value="Homodimeric domain of signal transducing histidine kinase"/>
    <property type="match status" value="1"/>
</dbReference>
<dbReference type="InterPro" id="IPR003594">
    <property type="entry name" value="HATPase_dom"/>
</dbReference>
<evidence type="ECO:0000313" key="16">
    <source>
        <dbReference type="Proteomes" id="UP001494902"/>
    </source>
</evidence>
<protein>
    <recommendedName>
        <fullName evidence="3">histidine kinase</fullName>
        <ecNumber evidence="3">2.7.13.3</ecNumber>
    </recommendedName>
</protein>
<evidence type="ECO:0000256" key="10">
    <source>
        <dbReference type="ARBA" id="ARBA00023136"/>
    </source>
</evidence>
<keyword evidence="16" id="KW-1185">Reference proteome</keyword>
<name>A0ABV1KF57_9PSEU</name>
<dbReference type="SUPFAM" id="SSF55874">
    <property type="entry name" value="ATPase domain of HSP90 chaperone/DNA topoisomerase II/histidine kinase"/>
    <property type="match status" value="1"/>
</dbReference>
<organism evidence="15 16">
    <name type="scientific">Pseudonocardia nematodicida</name>
    <dbReference type="NCBI Taxonomy" id="1206997"/>
    <lineage>
        <taxon>Bacteria</taxon>
        <taxon>Bacillati</taxon>
        <taxon>Actinomycetota</taxon>
        <taxon>Actinomycetes</taxon>
        <taxon>Pseudonocardiales</taxon>
        <taxon>Pseudonocardiaceae</taxon>
        <taxon>Pseudonocardia</taxon>
    </lineage>
</organism>
<evidence type="ECO:0000256" key="2">
    <source>
        <dbReference type="ARBA" id="ARBA00004236"/>
    </source>
</evidence>
<dbReference type="PANTHER" id="PTHR45436:SF5">
    <property type="entry name" value="SENSOR HISTIDINE KINASE TRCS"/>
    <property type="match status" value="1"/>
</dbReference>
<dbReference type="SMART" id="SM00304">
    <property type="entry name" value="HAMP"/>
    <property type="match status" value="1"/>
</dbReference>
<dbReference type="InterPro" id="IPR003661">
    <property type="entry name" value="HisK_dim/P_dom"/>
</dbReference>
<dbReference type="Proteomes" id="UP001494902">
    <property type="component" value="Unassembled WGS sequence"/>
</dbReference>
<proteinExistence type="predicted"/>
<keyword evidence="5" id="KW-0808">Transferase</keyword>
<feature type="transmembrane region" description="Helical" evidence="12">
    <location>
        <begin position="50"/>
        <end position="69"/>
    </location>
</feature>
<dbReference type="CDD" id="cd00082">
    <property type="entry name" value="HisKA"/>
    <property type="match status" value="1"/>
</dbReference>
<dbReference type="Gene3D" id="1.10.287.130">
    <property type="match status" value="1"/>
</dbReference>
<dbReference type="EC" id="2.7.13.3" evidence="3"/>
<comment type="catalytic activity">
    <reaction evidence="1">
        <text>ATP + protein L-histidine = ADP + protein N-phospho-L-histidine.</text>
        <dbReference type="EC" id="2.7.13.3"/>
    </reaction>
</comment>
<dbReference type="SMART" id="SM00387">
    <property type="entry name" value="HATPase_c"/>
    <property type="match status" value="1"/>
</dbReference>
<evidence type="ECO:0000256" key="4">
    <source>
        <dbReference type="ARBA" id="ARBA00022553"/>
    </source>
</evidence>
<dbReference type="PANTHER" id="PTHR45436">
    <property type="entry name" value="SENSOR HISTIDINE KINASE YKOH"/>
    <property type="match status" value="1"/>
</dbReference>
<feature type="region of interest" description="Disordered" evidence="11">
    <location>
        <begin position="1"/>
        <end position="33"/>
    </location>
</feature>
<keyword evidence="4" id="KW-0597">Phosphoprotein</keyword>
<keyword evidence="8 12" id="KW-1133">Transmembrane helix</keyword>